<keyword evidence="3" id="KW-1185">Reference proteome</keyword>
<feature type="transmembrane region" description="Helical" evidence="1">
    <location>
        <begin position="12"/>
        <end position="28"/>
    </location>
</feature>
<proteinExistence type="predicted"/>
<sequence length="66" mass="7127">MENKMNYTKATLLLVAGILALAISFWLGEENGAYGFFIGFGYAALAGGVLGLLMVALKRRAERSEK</sequence>
<evidence type="ECO:0000313" key="2">
    <source>
        <dbReference type="EMBL" id="PKV63549.1"/>
    </source>
</evidence>
<evidence type="ECO:0000313" key="3">
    <source>
        <dbReference type="Proteomes" id="UP000233782"/>
    </source>
</evidence>
<feature type="transmembrane region" description="Helical" evidence="1">
    <location>
        <begin position="34"/>
        <end position="57"/>
    </location>
</feature>
<comment type="caution">
    <text evidence="2">The sequence shown here is derived from an EMBL/GenBank/DDBJ whole genome shotgun (WGS) entry which is preliminary data.</text>
</comment>
<keyword evidence="1" id="KW-0472">Membrane</keyword>
<organism evidence="2 3">
    <name type="scientific">Pontibacter ramchanderi</name>
    <dbReference type="NCBI Taxonomy" id="1179743"/>
    <lineage>
        <taxon>Bacteria</taxon>
        <taxon>Pseudomonadati</taxon>
        <taxon>Bacteroidota</taxon>
        <taxon>Cytophagia</taxon>
        <taxon>Cytophagales</taxon>
        <taxon>Hymenobacteraceae</taxon>
        <taxon>Pontibacter</taxon>
    </lineage>
</organism>
<keyword evidence="1" id="KW-1133">Transmembrane helix</keyword>
<accession>A0A2N3U9U3</accession>
<reference evidence="2 3" key="1">
    <citation type="submission" date="2017-12" db="EMBL/GenBank/DDBJ databases">
        <title>Genomic Encyclopedia of Type Strains, Phase III (KMG-III): the genomes of soil and plant-associated and newly described type strains.</title>
        <authorList>
            <person name="Whitman W."/>
        </authorList>
    </citation>
    <scope>NUCLEOTIDE SEQUENCE [LARGE SCALE GENOMIC DNA]</scope>
    <source>
        <strain evidence="2 3">LP43</strain>
    </source>
</reference>
<gene>
    <name evidence="2" type="ORF">BD749_3393</name>
</gene>
<protein>
    <submittedName>
        <fullName evidence="2">Uncharacterized protein</fullName>
    </submittedName>
</protein>
<dbReference type="Proteomes" id="UP000233782">
    <property type="component" value="Unassembled WGS sequence"/>
</dbReference>
<keyword evidence="1" id="KW-0812">Transmembrane</keyword>
<dbReference type="RefSeq" id="WP_101446413.1">
    <property type="nucleotide sequence ID" value="NZ_PJMU01000003.1"/>
</dbReference>
<evidence type="ECO:0000256" key="1">
    <source>
        <dbReference type="SAM" id="Phobius"/>
    </source>
</evidence>
<dbReference type="EMBL" id="PJMU01000003">
    <property type="protein sequence ID" value="PKV63549.1"/>
    <property type="molecule type" value="Genomic_DNA"/>
</dbReference>
<dbReference type="AlphaFoldDB" id="A0A2N3U9U3"/>
<name>A0A2N3U9U3_9BACT</name>